<sequence>NPFPVSPVDSILLLTPQSSRDTGHSLSPPSCLPTSRVCSGLRLSPSITADDSTGDVSDRRSLLPSGPLFYTLLLMQWQRRFLCLKVKARELEKDLHGSVADTLTPDRRLRTFMQKISGEWILL</sequence>
<feature type="non-terminal residue" evidence="1">
    <location>
        <position position="123"/>
    </location>
</feature>
<keyword evidence="2" id="KW-1185">Reference proteome</keyword>
<organism evidence="1 2">
    <name type="scientific">Colocasia esculenta</name>
    <name type="common">Wild taro</name>
    <name type="synonym">Arum esculentum</name>
    <dbReference type="NCBI Taxonomy" id="4460"/>
    <lineage>
        <taxon>Eukaryota</taxon>
        <taxon>Viridiplantae</taxon>
        <taxon>Streptophyta</taxon>
        <taxon>Embryophyta</taxon>
        <taxon>Tracheophyta</taxon>
        <taxon>Spermatophyta</taxon>
        <taxon>Magnoliopsida</taxon>
        <taxon>Liliopsida</taxon>
        <taxon>Araceae</taxon>
        <taxon>Aroideae</taxon>
        <taxon>Colocasieae</taxon>
        <taxon>Colocasia</taxon>
    </lineage>
</organism>
<dbReference type="EMBL" id="NMUH01000255">
    <property type="protein sequence ID" value="MQL75539.1"/>
    <property type="molecule type" value="Genomic_DNA"/>
</dbReference>
<name>A0A843U5E3_COLES</name>
<proteinExistence type="predicted"/>
<protein>
    <submittedName>
        <fullName evidence="1">Uncharacterized protein</fullName>
    </submittedName>
</protein>
<dbReference type="Proteomes" id="UP000652761">
    <property type="component" value="Unassembled WGS sequence"/>
</dbReference>
<gene>
    <name evidence="1" type="ORF">Taro_007928</name>
</gene>
<reference evidence="1" key="1">
    <citation type="submission" date="2017-07" db="EMBL/GenBank/DDBJ databases">
        <title>Taro Niue Genome Assembly and Annotation.</title>
        <authorList>
            <person name="Atibalentja N."/>
            <person name="Keating K."/>
            <person name="Fields C.J."/>
        </authorList>
    </citation>
    <scope>NUCLEOTIDE SEQUENCE</scope>
    <source>
        <strain evidence="1">Niue_2</strain>
        <tissue evidence="1">Leaf</tissue>
    </source>
</reference>
<evidence type="ECO:0000313" key="2">
    <source>
        <dbReference type="Proteomes" id="UP000652761"/>
    </source>
</evidence>
<evidence type="ECO:0000313" key="1">
    <source>
        <dbReference type="EMBL" id="MQL75539.1"/>
    </source>
</evidence>
<dbReference type="AlphaFoldDB" id="A0A843U5E3"/>
<accession>A0A843U5E3</accession>
<comment type="caution">
    <text evidence="1">The sequence shown here is derived from an EMBL/GenBank/DDBJ whole genome shotgun (WGS) entry which is preliminary data.</text>
</comment>